<evidence type="ECO:0000313" key="1">
    <source>
        <dbReference type="EMBL" id="MDS1308859.1"/>
    </source>
</evidence>
<gene>
    <name evidence="1" type="ORF">RKA07_01940</name>
</gene>
<name>A0ABU2HCS1_9GAMM</name>
<sequence length="203" mass="22738">MRVFLLLIAYGAILGCANQQNTSNSRTPTSPQPTNIVKWEFEKETDDFTEKQTCVARHIKEYSSDIGISNRRVLSITGAPDQKSSALSITFDEKERVRAFDPDFGMINQGPYTPWPRLSQNADVRVGDVVDQAFLVRSNSEARDVYTSGVWERFTEFSLPGKLVFEAGEGETLSVRIKGTIYKAPLSKFQQFKGCLAGELQNL</sequence>
<protein>
    <recommendedName>
        <fullName evidence="3">Lipoprotein</fullName>
    </recommendedName>
</protein>
<reference evidence="1" key="1">
    <citation type="submission" date="2023-09" db="EMBL/GenBank/DDBJ databases">
        <title>Marinobacter sediminicola sp. nov. and Marinobacter maritimum sp. nov., isolated from marine sediment.</title>
        <authorList>
            <person name="An J."/>
        </authorList>
    </citation>
    <scope>NUCLEOTIDE SEQUENCE</scope>
    <source>
        <strain evidence="1">F60267</strain>
    </source>
</reference>
<keyword evidence="2" id="KW-1185">Reference proteome</keyword>
<organism evidence="1 2">
    <name type="scientific">Marinobacter xiaoshiensis</name>
    <dbReference type="NCBI Taxonomy" id="3073652"/>
    <lineage>
        <taxon>Bacteria</taxon>
        <taxon>Pseudomonadati</taxon>
        <taxon>Pseudomonadota</taxon>
        <taxon>Gammaproteobacteria</taxon>
        <taxon>Pseudomonadales</taxon>
        <taxon>Marinobacteraceae</taxon>
        <taxon>Marinobacter</taxon>
    </lineage>
</organism>
<evidence type="ECO:0000313" key="2">
    <source>
        <dbReference type="Proteomes" id="UP001267407"/>
    </source>
</evidence>
<dbReference type="Proteomes" id="UP001267407">
    <property type="component" value="Unassembled WGS sequence"/>
</dbReference>
<proteinExistence type="predicted"/>
<dbReference type="PROSITE" id="PS51257">
    <property type="entry name" value="PROKAR_LIPOPROTEIN"/>
    <property type="match status" value="1"/>
</dbReference>
<dbReference type="RefSeq" id="WP_310965401.1">
    <property type="nucleotide sequence ID" value="NZ_JAVMBO010000003.1"/>
</dbReference>
<evidence type="ECO:0008006" key="3">
    <source>
        <dbReference type="Google" id="ProtNLM"/>
    </source>
</evidence>
<accession>A0ABU2HCS1</accession>
<comment type="caution">
    <text evidence="1">The sequence shown here is derived from an EMBL/GenBank/DDBJ whole genome shotgun (WGS) entry which is preliminary data.</text>
</comment>
<dbReference type="EMBL" id="JAVMBO010000003">
    <property type="protein sequence ID" value="MDS1308859.1"/>
    <property type="molecule type" value="Genomic_DNA"/>
</dbReference>